<dbReference type="EMBL" id="BGPR01000082">
    <property type="protein sequence ID" value="GBL91897.1"/>
    <property type="molecule type" value="Genomic_DNA"/>
</dbReference>
<keyword evidence="3" id="KW-1185">Reference proteome</keyword>
<comment type="caution">
    <text evidence="2">The sequence shown here is derived from an EMBL/GenBank/DDBJ whole genome shotgun (WGS) entry which is preliminary data.</text>
</comment>
<evidence type="ECO:0000313" key="2">
    <source>
        <dbReference type="EMBL" id="GBL91897.1"/>
    </source>
</evidence>
<dbReference type="AlphaFoldDB" id="A0A4Y2BJH8"/>
<reference evidence="2 3" key="1">
    <citation type="journal article" date="2019" name="Sci. Rep.">
        <title>Orb-weaving spider Araneus ventricosus genome elucidates the spidroin gene catalogue.</title>
        <authorList>
            <person name="Kono N."/>
            <person name="Nakamura H."/>
            <person name="Ohtoshi R."/>
            <person name="Moran D.A.P."/>
            <person name="Shinohara A."/>
            <person name="Yoshida Y."/>
            <person name="Fujiwara M."/>
            <person name="Mori M."/>
            <person name="Tomita M."/>
            <person name="Arakawa K."/>
        </authorList>
    </citation>
    <scope>NUCLEOTIDE SEQUENCE [LARGE SCALE GENOMIC DNA]</scope>
</reference>
<name>A0A4Y2BJH8_ARAVE</name>
<accession>A0A4Y2BJH8</accession>
<dbReference type="OrthoDB" id="6514649at2759"/>
<gene>
    <name evidence="2" type="ORF">AVEN_172805_1</name>
</gene>
<dbReference type="Proteomes" id="UP000499080">
    <property type="component" value="Unassembled WGS sequence"/>
</dbReference>
<evidence type="ECO:0000313" key="3">
    <source>
        <dbReference type="Proteomes" id="UP000499080"/>
    </source>
</evidence>
<proteinExistence type="predicted"/>
<sequence>MQEGQTTKEQKQVCPQGSCRGPALWNLVTNDLLNQDWPAHTSIQASADDFILVIKARTKEDLRRSTQESIGKFTTWADNNNLENCKKVIIHSKRFPVDHYRGLQNNTDGCTPGDSGDPTFAPPITAGCQNNRFRNKIQHIPYLSPEVLEQRVTGWTAHSSKHLLPHQISFDDGGSNNVGTRLYTDGSKPPNGAGTAFCMMQENTTTHQ</sequence>
<evidence type="ECO:0000259" key="1">
    <source>
        <dbReference type="PROSITE" id="PS50878"/>
    </source>
</evidence>
<protein>
    <recommendedName>
        <fullName evidence="1">Reverse transcriptase domain-containing protein</fullName>
    </recommendedName>
</protein>
<feature type="domain" description="Reverse transcriptase" evidence="1">
    <location>
        <begin position="1"/>
        <end position="105"/>
    </location>
</feature>
<organism evidence="2 3">
    <name type="scientific">Araneus ventricosus</name>
    <name type="common">Orbweaver spider</name>
    <name type="synonym">Epeira ventricosa</name>
    <dbReference type="NCBI Taxonomy" id="182803"/>
    <lineage>
        <taxon>Eukaryota</taxon>
        <taxon>Metazoa</taxon>
        <taxon>Ecdysozoa</taxon>
        <taxon>Arthropoda</taxon>
        <taxon>Chelicerata</taxon>
        <taxon>Arachnida</taxon>
        <taxon>Araneae</taxon>
        <taxon>Araneomorphae</taxon>
        <taxon>Entelegynae</taxon>
        <taxon>Araneoidea</taxon>
        <taxon>Araneidae</taxon>
        <taxon>Araneus</taxon>
    </lineage>
</organism>
<dbReference type="InterPro" id="IPR000477">
    <property type="entry name" value="RT_dom"/>
</dbReference>
<dbReference type="PROSITE" id="PS50878">
    <property type="entry name" value="RT_POL"/>
    <property type="match status" value="1"/>
</dbReference>